<protein>
    <recommendedName>
        <fullName evidence="2">UPF0251 protein B5M47_02515</fullName>
    </recommendedName>
</protein>
<organism evidence="3 4">
    <name type="scientific">candidate division CPR3 bacterium 4484_211</name>
    <dbReference type="NCBI Taxonomy" id="1968527"/>
    <lineage>
        <taxon>Bacteria</taxon>
        <taxon>Bacteria division CPR3</taxon>
    </lineage>
</organism>
<comment type="caution">
    <text evidence="3">The sequence shown here is derived from an EMBL/GenBank/DDBJ whole genome shotgun (WGS) entry which is preliminary data.</text>
</comment>
<evidence type="ECO:0000313" key="4">
    <source>
        <dbReference type="Proteomes" id="UP000192520"/>
    </source>
</evidence>
<evidence type="ECO:0000313" key="3">
    <source>
        <dbReference type="EMBL" id="OQX50965.1"/>
    </source>
</evidence>
<evidence type="ECO:0000256" key="1">
    <source>
        <dbReference type="ARBA" id="ARBA00009350"/>
    </source>
</evidence>
<dbReference type="InterPro" id="IPR013324">
    <property type="entry name" value="RNA_pol_sigma_r3/r4-like"/>
</dbReference>
<dbReference type="SUPFAM" id="SSF88659">
    <property type="entry name" value="Sigma3 and sigma4 domains of RNA polymerase sigma factors"/>
    <property type="match status" value="1"/>
</dbReference>
<reference evidence="4" key="1">
    <citation type="submission" date="2017-03" db="EMBL/GenBank/DDBJ databases">
        <title>Novel pathways for hydrocarbon cycling and metabolic interdependencies in hydrothermal sediment communities.</title>
        <authorList>
            <person name="Dombrowski N."/>
            <person name="Seitz K."/>
            <person name="Teske A."/>
            <person name="Baker B."/>
        </authorList>
    </citation>
    <scope>NUCLEOTIDE SEQUENCE [LARGE SCALE GENOMIC DNA]</scope>
</reference>
<dbReference type="InterPro" id="IPR036388">
    <property type="entry name" value="WH-like_DNA-bd_sf"/>
</dbReference>
<dbReference type="EMBL" id="MZGJ01000012">
    <property type="protein sequence ID" value="OQX50965.1"/>
    <property type="molecule type" value="Genomic_DNA"/>
</dbReference>
<dbReference type="STRING" id="1968527.B5M47_02515"/>
<proteinExistence type="inferred from homology"/>
<evidence type="ECO:0000256" key="2">
    <source>
        <dbReference type="HAMAP-Rule" id="MF_00674"/>
    </source>
</evidence>
<dbReference type="Gene3D" id="1.10.10.10">
    <property type="entry name" value="Winged helix-like DNA-binding domain superfamily/Winged helix DNA-binding domain"/>
    <property type="match status" value="1"/>
</dbReference>
<dbReference type="AlphaFoldDB" id="A0A1W9NXT3"/>
<dbReference type="InterPro" id="IPR002852">
    <property type="entry name" value="UPF0251"/>
</dbReference>
<comment type="similarity">
    <text evidence="1 2">Belongs to the UPF0251 family.</text>
</comment>
<dbReference type="PANTHER" id="PTHR37478:SF2">
    <property type="entry name" value="UPF0251 PROTEIN TK0562"/>
    <property type="match status" value="1"/>
</dbReference>
<dbReference type="PANTHER" id="PTHR37478">
    <property type="match status" value="1"/>
</dbReference>
<gene>
    <name evidence="3" type="ORF">B5M47_02515</name>
</gene>
<sequence>MRPRKPRTIQQVPGVTYFKPRGILLSSLDKVVLTLDELEAVRLCDLEEQSQAEAAEKMSISQSTLQRILTGARQKIAEALVKGKAIQMKGGDYQMVTGRGLGRGLRRGAAGGRGRMGGPKAAGPGGFCVCPSCGHKEAHVAGQPCYQKSCPSCGARMVRE</sequence>
<dbReference type="Pfam" id="PF02001">
    <property type="entry name" value="DUF134"/>
    <property type="match status" value="1"/>
</dbReference>
<dbReference type="Proteomes" id="UP000192520">
    <property type="component" value="Unassembled WGS sequence"/>
</dbReference>
<dbReference type="HAMAP" id="MF_00674">
    <property type="entry name" value="UPF0251"/>
    <property type="match status" value="1"/>
</dbReference>
<name>A0A1W9NXT3_UNCC3</name>
<accession>A0A1W9NXT3</accession>